<gene>
    <name evidence="3" type="ORF">Dsin_024780</name>
</gene>
<evidence type="ECO:0000313" key="3">
    <source>
        <dbReference type="EMBL" id="KAK3193470.1"/>
    </source>
</evidence>
<accession>A0AAE0DW78</accession>
<sequence length="889" mass="100654">MGEVSASWIVPIDPHNQSQMDVNQGCSEKDVVTSEGDVLVSDVIIKQKKDERDDLLTGNGITSEAINYKVVVEDLGDLRNIGQCEKFIGSPSNSPELRAHEASIRIFPDSLVPSLSFGSVRGSTNSTGLAIDLEKDGPFDCSSVSTKPTEVLDRFEKLGGVPKDWKLLSGFRETLDDCGLDDSGYNGPQFTWCNKIEGADLIHGRLDRCTVLWLLVRLLGKVVSNSRSVGLIIGECRELISSVWIDRRALESEERYWRQRSRIDWLKYGDRNTHFFHMTSSVRRAHNNISGLRGDDEEIKKSVFELGATKAPGKDGLHALFYQQYWDNVGSSVVKACLECLNDGNLMVKMNDTPVTLIPKKKLTERIMDFRPINLSNVLYKIVSKSIANRLRLVLDGVIIEAQSAFIPRRLISDNILVSFECMHRIKRRKRRRGPMASKLDMSKAYDMVEWIFIEKMMRKLGFFERWISLVIRCISSISYSFILNGDICDRINPSHGLRHGDPLSPYLFLFCAEGFSSLATIFNCVSIRRILDIYARASGQIINFDKSAMCVSPSVPSQECIRMVAIIGIGVVECHERALLANQCWRIMKNGNSLAACVLKACYFPEGNFIDAKGKSTASFIWKSLMWGKAIIVAEADVSAILSISIGRHRWPDSLQWHFDQNGSYSTKSGYWLGCPLRSAAGSSDSSLFFNNSSSWSTSLWKLQIPYKVKIFVWKACNNLLPCFEVLARHKIPVARIYPMYKCKNESILHGLWSCSSLKLVRVFWFPKLAANHKDKSYFFDFMLNCFSRLKLEDLRLFYMCLWKIWSIRNDDVHGLALVREVDVVDWSRGFIDECQSGSVVKSKSLISNYFRNPLWIPHDLGLYKINCDAAIDVIGRLVGFGIVIRDS</sequence>
<dbReference type="InterPro" id="IPR000477">
    <property type="entry name" value="RT_dom"/>
</dbReference>
<evidence type="ECO:0000259" key="1">
    <source>
        <dbReference type="Pfam" id="PF00078"/>
    </source>
</evidence>
<dbReference type="InterPro" id="IPR026960">
    <property type="entry name" value="RVT-Znf"/>
</dbReference>
<evidence type="ECO:0008006" key="5">
    <source>
        <dbReference type="Google" id="ProtNLM"/>
    </source>
</evidence>
<comment type="caution">
    <text evidence="3">The sequence shown here is derived from an EMBL/GenBank/DDBJ whole genome shotgun (WGS) entry which is preliminary data.</text>
</comment>
<feature type="domain" description="Reverse transcriptase zinc-binding" evidence="2">
    <location>
        <begin position="693"/>
        <end position="758"/>
    </location>
</feature>
<dbReference type="CDD" id="cd01650">
    <property type="entry name" value="RT_nLTR_like"/>
    <property type="match status" value="1"/>
</dbReference>
<dbReference type="Pfam" id="PF00078">
    <property type="entry name" value="RVT_1"/>
    <property type="match status" value="1"/>
</dbReference>
<evidence type="ECO:0000313" key="4">
    <source>
        <dbReference type="Proteomes" id="UP001281410"/>
    </source>
</evidence>
<keyword evidence="4" id="KW-1185">Reference proteome</keyword>
<dbReference type="PANTHER" id="PTHR46890:SF48">
    <property type="entry name" value="RNA-DIRECTED DNA POLYMERASE"/>
    <property type="match status" value="1"/>
</dbReference>
<protein>
    <recommendedName>
        <fullName evidence="5">Reverse transcriptase domain-containing protein</fullName>
    </recommendedName>
</protein>
<feature type="domain" description="Reverse transcriptase" evidence="1">
    <location>
        <begin position="358"/>
        <end position="517"/>
    </location>
</feature>
<name>A0AAE0DW78_9ROSI</name>
<dbReference type="PANTHER" id="PTHR46890">
    <property type="entry name" value="NON-LTR RETROLELEMENT REVERSE TRANSCRIPTASE-LIKE PROTEIN-RELATED"/>
    <property type="match status" value="1"/>
</dbReference>
<dbReference type="InterPro" id="IPR052343">
    <property type="entry name" value="Retrotransposon-Effector_Assoc"/>
</dbReference>
<proteinExistence type="predicted"/>
<dbReference type="Pfam" id="PF13966">
    <property type="entry name" value="zf-RVT"/>
    <property type="match status" value="1"/>
</dbReference>
<organism evidence="3 4">
    <name type="scientific">Dipteronia sinensis</name>
    <dbReference type="NCBI Taxonomy" id="43782"/>
    <lineage>
        <taxon>Eukaryota</taxon>
        <taxon>Viridiplantae</taxon>
        <taxon>Streptophyta</taxon>
        <taxon>Embryophyta</taxon>
        <taxon>Tracheophyta</taxon>
        <taxon>Spermatophyta</taxon>
        <taxon>Magnoliopsida</taxon>
        <taxon>eudicotyledons</taxon>
        <taxon>Gunneridae</taxon>
        <taxon>Pentapetalae</taxon>
        <taxon>rosids</taxon>
        <taxon>malvids</taxon>
        <taxon>Sapindales</taxon>
        <taxon>Sapindaceae</taxon>
        <taxon>Hippocastanoideae</taxon>
        <taxon>Acereae</taxon>
        <taxon>Dipteronia</taxon>
    </lineage>
</organism>
<reference evidence="3" key="1">
    <citation type="journal article" date="2023" name="Plant J.">
        <title>Genome sequences and population genomics provide insights into the demographic history, inbreeding, and mutation load of two 'living fossil' tree species of Dipteronia.</title>
        <authorList>
            <person name="Feng Y."/>
            <person name="Comes H.P."/>
            <person name="Chen J."/>
            <person name="Zhu S."/>
            <person name="Lu R."/>
            <person name="Zhang X."/>
            <person name="Li P."/>
            <person name="Qiu J."/>
            <person name="Olsen K.M."/>
            <person name="Qiu Y."/>
        </authorList>
    </citation>
    <scope>NUCLEOTIDE SEQUENCE</scope>
    <source>
        <strain evidence="3">NBL</strain>
    </source>
</reference>
<dbReference type="Proteomes" id="UP001281410">
    <property type="component" value="Unassembled WGS sequence"/>
</dbReference>
<evidence type="ECO:0000259" key="2">
    <source>
        <dbReference type="Pfam" id="PF13966"/>
    </source>
</evidence>
<dbReference type="EMBL" id="JANJYJ010000008">
    <property type="protein sequence ID" value="KAK3193470.1"/>
    <property type="molecule type" value="Genomic_DNA"/>
</dbReference>
<dbReference type="AlphaFoldDB" id="A0AAE0DW78"/>